<organism evidence="4 5">
    <name type="scientific">Stylophora pistillata</name>
    <name type="common">Smooth cauliflower coral</name>
    <dbReference type="NCBI Taxonomy" id="50429"/>
    <lineage>
        <taxon>Eukaryota</taxon>
        <taxon>Metazoa</taxon>
        <taxon>Cnidaria</taxon>
        <taxon>Anthozoa</taxon>
        <taxon>Hexacorallia</taxon>
        <taxon>Scleractinia</taxon>
        <taxon>Astrocoeniina</taxon>
        <taxon>Pocilloporidae</taxon>
        <taxon>Stylophora</taxon>
    </lineage>
</organism>
<dbReference type="Proteomes" id="UP000225706">
    <property type="component" value="Unassembled WGS sequence"/>
</dbReference>
<dbReference type="InterPro" id="IPR019384">
    <property type="entry name" value="FHIP"/>
</dbReference>
<keyword evidence="5" id="KW-1185">Reference proteome</keyword>
<dbReference type="Pfam" id="PF19314">
    <property type="entry name" value="DUF5917"/>
    <property type="match status" value="1"/>
</dbReference>
<dbReference type="EMBL" id="LSMT01000553">
    <property type="protein sequence ID" value="PFX16356.1"/>
    <property type="molecule type" value="Genomic_DNA"/>
</dbReference>
<reference evidence="5" key="1">
    <citation type="journal article" date="2017" name="bioRxiv">
        <title>Comparative analysis of the genomes of Stylophora pistillata and Acropora digitifera provides evidence for extensive differences between species of corals.</title>
        <authorList>
            <person name="Voolstra C.R."/>
            <person name="Li Y."/>
            <person name="Liew Y.J."/>
            <person name="Baumgarten S."/>
            <person name="Zoccola D."/>
            <person name="Flot J.-F."/>
            <person name="Tambutte S."/>
            <person name="Allemand D."/>
            <person name="Aranda M."/>
        </authorList>
    </citation>
    <scope>NUCLEOTIDE SEQUENCE [LARGE SCALE GENOMIC DNA]</scope>
</reference>
<evidence type="ECO:0000313" key="5">
    <source>
        <dbReference type="Proteomes" id="UP000225706"/>
    </source>
</evidence>
<protein>
    <submittedName>
        <fullName evidence="4">FTS and Hook-interacting protein-like</fullName>
    </submittedName>
</protein>
<evidence type="ECO:0000256" key="2">
    <source>
        <dbReference type="SAM" id="MobiDB-lite"/>
    </source>
</evidence>
<sequence>MSLLKKLASLSPLQSPSSDAEKKQLEDGFAELGAQDFLKLVDVHWNNAKSIIALDEKTIGHQERCNILVHHLNEIINVLVDEKDGDPGPCLQYVLDENVFQTVYNWSASSRNCVKDMKREQLRLFRNLIEKGRAPLLIYEQVWKPLLYLLHSCVNNICSDEEEHFVAVLKGLCVSVNRDIALLDLFFLDNHHHAQIAKLSVFSLLIPYVHRDGNVGVWARDAMLLCMALSSVDSRLGRYIAEDTDFCPVLATGLSALYSDLPTSLDIPSEDWYSLERGLWATFPELVSFLTSLEFCNNVIQIAHPQVQSKLLDLIYHGFLVSVMASSLGQSSTEALIAATSYLDLFLRSITDANLMKVFLEFILVERCDGMPILDLLVSRIAHESQLAVVSLGLFYTLLDLNCEDIIYSLVLKYLIPCTHILSSQRRTIKEVDLYSKSAFKFLSLIPSCCNNSSSNSSLSSSTENVNGSVPSTPMKIDLKASSELVFYRSSFLGDLYSDVCADYMEYLADARNLLRICQMKCACWSAPYDGQNPSIQDPSSKERERSSSIVSAPVVNGNIPNQVFLSPQDAHAPVKRSISATEFEQKQMKPDLGPFLTTLFQKVERMPQNTFYVNLILTGVVTRLALYPQPLLRSFLLNYNMLLKPGVRSLFQILSSVKIKVENIADQVDELDKLLRRARKNLILREEKSRVSIQSVVADIQQPVKLSKNPETRSPTSTRKLLKQKTDSSLLSNVRLLKDGPAPKYFGKGSSNLRKQSVDVSLSPKLAIANQERRGSLESASTSSSLSLSESWESLHSLSPKFGSTADLSAENYPKPGTIRKLSNPQNSPKNSFSKNTYKRKNPKTVKNAVYCIVVLEEWLKELAAISQEHALVLGVGEEWNNVTL</sequence>
<proteinExistence type="inferred from homology"/>
<dbReference type="AlphaFoldDB" id="A0A2B4RGS7"/>
<dbReference type="PANTHER" id="PTHR21705">
    <property type="entry name" value="RAI16 PROTEIN-RELATED"/>
    <property type="match status" value="1"/>
</dbReference>
<comment type="caution">
    <text evidence="4">The sequence shown here is derived from an EMBL/GenBank/DDBJ whole genome shotgun (WGS) entry which is preliminary data.</text>
</comment>
<gene>
    <name evidence="4" type="primary">fam160a2</name>
    <name evidence="4" type="ORF">AWC38_SpisGene19373</name>
</gene>
<feature type="domain" description="FHF complex subunit HOOK-interacting protein C-terminal" evidence="3">
    <location>
        <begin position="594"/>
        <end position="684"/>
    </location>
</feature>
<feature type="region of interest" description="Disordered" evidence="2">
    <location>
        <begin position="808"/>
        <end position="840"/>
    </location>
</feature>
<dbReference type="InterPro" id="IPR045668">
    <property type="entry name" value="FHIP_KELAA_motif"/>
</dbReference>
<dbReference type="PANTHER" id="PTHR21705:SF11">
    <property type="entry name" value="FHIP FAMILY PROTEIN CG3558"/>
    <property type="match status" value="1"/>
</dbReference>
<dbReference type="Pfam" id="PF10257">
    <property type="entry name" value="RAI16-like"/>
    <property type="match status" value="1"/>
</dbReference>
<accession>A0A2B4RGS7</accession>
<name>A0A2B4RGS7_STYPI</name>
<comment type="similarity">
    <text evidence="1">Belongs to the FHIP family.</text>
</comment>
<evidence type="ECO:0000256" key="1">
    <source>
        <dbReference type="ARBA" id="ARBA00024336"/>
    </source>
</evidence>
<dbReference type="Pfam" id="PF19311">
    <property type="entry name" value="KELAA"/>
    <property type="match status" value="1"/>
</dbReference>
<dbReference type="InterPro" id="IPR045669">
    <property type="entry name" value="FHIP_C"/>
</dbReference>
<evidence type="ECO:0000259" key="3">
    <source>
        <dbReference type="Pfam" id="PF19314"/>
    </source>
</evidence>
<evidence type="ECO:0000313" key="4">
    <source>
        <dbReference type="EMBL" id="PFX16356.1"/>
    </source>
</evidence>
<dbReference type="OrthoDB" id="6287422at2759"/>
<dbReference type="STRING" id="50429.A0A2B4RGS7"/>
<feature type="compositionally biased region" description="Polar residues" evidence="2">
    <location>
        <begin position="822"/>
        <end position="837"/>
    </location>
</feature>